<evidence type="ECO:0000313" key="2">
    <source>
        <dbReference type="Proteomes" id="UP000008021"/>
    </source>
</evidence>
<reference evidence="1" key="2">
    <citation type="submission" date="2018-05" db="EMBL/GenBank/DDBJ databases">
        <title>OmerRS3 (Oryza meridionalis Reference Sequence Version 3).</title>
        <authorList>
            <person name="Zhang J."/>
            <person name="Kudrna D."/>
            <person name="Lee S."/>
            <person name="Talag J."/>
            <person name="Welchert J."/>
            <person name="Wing R.A."/>
        </authorList>
    </citation>
    <scope>NUCLEOTIDE SEQUENCE [LARGE SCALE GENOMIC DNA]</scope>
    <source>
        <strain evidence="1">cv. OR44</strain>
    </source>
</reference>
<dbReference type="Gramene" id="OMERI11G02280.1">
    <property type="protein sequence ID" value="OMERI11G02280.1"/>
    <property type="gene ID" value="OMERI11G02280"/>
</dbReference>
<evidence type="ECO:0000313" key="1">
    <source>
        <dbReference type="EnsemblPlants" id="OMERI11G02280.1"/>
    </source>
</evidence>
<dbReference type="PANTHER" id="PTHR35763:SF1">
    <property type="entry name" value="OS11G0133900 PROTEIN"/>
    <property type="match status" value="1"/>
</dbReference>
<organism evidence="1">
    <name type="scientific">Oryza meridionalis</name>
    <dbReference type="NCBI Taxonomy" id="40149"/>
    <lineage>
        <taxon>Eukaryota</taxon>
        <taxon>Viridiplantae</taxon>
        <taxon>Streptophyta</taxon>
        <taxon>Embryophyta</taxon>
        <taxon>Tracheophyta</taxon>
        <taxon>Spermatophyta</taxon>
        <taxon>Magnoliopsida</taxon>
        <taxon>Liliopsida</taxon>
        <taxon>Poales</taxon>
        <taxon>Poaceae</taxon>
        <taxon>BOP clade</taxon>
        <taxon>Oryzoideae</taxon>
        <taxon>Oryzeae</taxon>
        <taxon>Oryzinae</taxon>
        <taxon>Oryza</taxon>
    </lineage>
</organism>
<dbReference type="HOGENOM" id="CLU_1043434_0_0_1"/>
<reference evidence="1" key="1">
    <citation type="submission" date="2015-04" db="UniProtKB">
        <authorList>
            <consortium name="EnsemblPlants"/>
        </authorList>
    </citation>
    <scope>IDENTIFICATION</scope>
</reference>
<proteinExistence type="predicted"/>
<accession>A0A0E0F277</accession>
<protein>
    <submittedName>
        <fullName evidence="1">Uncharacterized protein</fullName>
    </submittedName>
</protein>
<dbReference type="EnsemblPlants" id="OMERI11G02280.1">
    <property type="protein sequence ID" value="OMERI11G02280.1"/>
    <property type="gene ID" value="OMERI11G02280"/>
</dbReference>
<sequence>MVATSAAVYRRVLKAVQKHVGGGDSKKHFREFVASEFRRPTGTDADARARLRLAGDYAYLLASVHHHKDLLFSYNIAVDRSEEMRKILNKSAASVGLQLPDMEQCEDRGGRYLRQVSQNFTFTVKPLTVTSFDLRNLIRGVLPELHSIDGVVEPRNSSASGGALVFLGTIPGSLADVMKRKKSSTHPLLRAVDCGLHLVAEDDGRAEDEEHGQQQGGCIRANNKASTTQEYLQNEGKPVYLSAMKLKKLKPDRWSKKERKNEQNLSN</sequence>
<name>A0A0E0F277_9ORYZ</name>
<dbReference type="Pfam" id="PF13233">
    <property type="entry name" value="Complex1_LYR_2"/>
    <property type="match status" value="1"/>
</dbReference>
<keyword evidence="2" id="KW-1185">Reference proteome</keyword>
<dbReference type="AlphaFoldDB" id="A0A0E0F277"/>
<dbReference type="Proteomes" id="UP000008021">
    <property type="component" value="Chromosome 11"/>
</dbReference>
<dbReference type="PANTHER" id="PTHR35763">
    <property type="entry name" value="COMPLEX 1 LYR-LIKE PROTEIN"/>
    <property type="match status" value="1"/>
</dbReference>